<protein>
    <submittedName>
        <fullName evidence="2">Uncharacterized protein</fullName>
    </submittedName>
</protein>
<dbReference type="AlphaFoldDB" id="A0A2M9CPA7"/>
<gene>
    <name evidence="2" type="ORF">CLV46_3284</name>
</gene>
<keyword evidence="1" id="KW-0812">Transmembrane</keyword>
<dbReference type="Proteomes" id="UP000228758">
    <property type="component" value="Unassembled WGS sequence"/>
</dbReference>
<keyword evidence="1" id="KW-0472">Membrane</keyword>
<dbReference type="OrthoDB" id="5081451at2"/>
<evidence type="ECO:0000256" key="1">
    <source>
        <dbReference type="SAM" id="Phobius"/>
    </source>
</evidence>
<dbReference type="EMBL" id="PGFF01000001">
    <property type="protein sequence ID" value="PJJ73688.1"/>
    <property type="molecule type" value="Genomic_DNA"/>
</dbReference>
<reference evidence="2 3" key="1">
    <citation type="submission" date="2017-11" db="EMBL/GenBank/DDBJ databases">
        <title>Genomic Encyclopedia of Archaeal and Bacterial Type Strains, Phase II (KMG-II): From Individual Species to Whole Genera.</title>
        <authorList>
            <person name="Goeker M."/>
        </authorList>
    </citation>
    <scope>NUCLEOTIDE SEQUENCE [LARGE SCALE GENOMIC DNA]</scope>
    <source>
        <strain evidence="2 3">DSM 27393</strain>
    </source>
</reference>
<organism evidence="2 3">
    <name type="scientific">Diaminobutyricimonas aerilata</name>
    <dbReference type="NCBI Taxonomy" id="1162967"/>
    <lineage>
        <taxon>Bacteria</taxon>
        <taxon>Bacillati</taxon>
        <taxon>Actinomycetota</taxon>
        <taxon>Actinomycetes</taxon>
        <taxon>Micrococcales</taxon>
        <taxon>Microbacteriaceae</taxon>
        <taxon>Diaminobutyricimonas</taxon>
    </lineage>
</organism>
<keyword evidence="3" id="KW-1185">Reference proteome</keyword>
<evidence type="ECO:0000313" key="2">
    <source>
        <dbReference type="EMBL" id="PJJ73688.1"/>
    </source>
</evidence>
<feature type="transmembrane region" description="Helical" evidence="1">
    <location>
        <begin position="39"/>
        <end position="62"/>
    </location>
</feature>
<comment type="caution">
    <text evidence="2">The sequence shown here is derived from an EMBL/GenBank/DDBJ whole genome shotgun (WGS) entry which is preliminary data.</text>
</comment>
<evidence type="ECO:0000313" key="3">
    <source>
        <dbReference type="Proteomes" id="UP000228758"/>
    </source>
</evidence>
<name>A0A2M9CPA7_9MICO</name>
<feature type="transmembrane region" description="Helical" evidence="1">
    <location>
        <begin position="12"/>
        <end position="33"/>
    </location>
</feature>
<keyword evidence="1" id="KW-1133">Transmembrane helix</keyword>
<dbReference type="RefSeq" id="WP_100365741.1">
    <property type="nucleotide sequence ID" value="NZ_PGFF01000001.1"/>
</dbReference>
<accession>A0A2M9CPA7</accession>
<sequence>MTAPNRRDRTRPAELVGLAAGMALFIGLVVLMSTRQWDLTFVFTGVSFIVVLVVFAMLALATTPRGDEDTRRPPGDGH</sequence>
<proteinExistence type="predicted"/>